<dbReference type="Proteomes" id="UP000596351">
    <property type="component" value="Chromosome"/>
</dbReference>
<evidence type="ECO:0000313" key="3">
    <source>
        <dbReference type="Proteomes" id="UP000596351"/>
    </source>
</evidence>
<feature type="chain" id="PRO_5046365965" description="DUF541 domain-containing protein" evidence="1">
    <location>
        <begin position="25"/>
        <end position="154"/>
    </location>
</feature>
<sequence length="154" mass="16579">MKHNQAIALLVALASSAAASQAFAQSAPYPGEDPAKLFGYEIDARETDSTRVAEKALRAVQRARETADEVKMVFGANRFHFVALKPDSMDMVRPEVGKRESDVSRLQAAIESNALFYTAMRSEGIAASDIIGAELADGESGLSSEKRVTIYLAP</sequence>
<gene>
    <name evidence="2" type="ORF">D4A92_11090</name>
</gene>
<evidence type="ECO:0000313" key="2">
    <source>
        <dbReference type="EMBL" id="QRF51941.1"/>
    </source>
</evidence>
<feature type="signal peptide" evidence="1">
    <location>
        <begin position="1"/>
        <end position="24"/>
    </location>
</feature>
<name>A0ABX7EVC0_9HYPH</name>
<evidence type="ECO:0008006" key="4">
    <source>
        <dbReference type="Google" id="ProtNLM"/>
    </source>
</evidence>
<dbReference type="EMBL" id="CP032405">
    <property type="protein sequence ID" value="QRF51941.1"/>
    <property type="molecule type" value="Genomic_DNA"/>
</dbReference>
<keyword evidence="3" id="KW-1185">Reference proteome</keyword>
<keyword evidence="1" id="KW-0732">Signal</keyword>
<organism evidence="2 3">
    <name type="scientific">Rhizobium rosettiformans</name>
    <dbReference type="NCBI Taxonomy" id="1368430"/>
    <lineage>
        <taxon>Bacteria</taxon>
        <taxon>Pseudomonadati</taxon>
        <taxon>Pseudomonadota</taxon>
        <taxon>Alphaproteobacteria</taxon>
        <taxon>Hyphomicrobiales</taxon>
        <taxon>Rhizobiaceae</taxon>
        <taxon>Rhizobium/Agrobacterium group</taxon>
        <taxon>Rhizobium</taxon>
    </lineage>
</organism>
<protein>
    <recommendedName>
        <fullName evidence="4">DUF541 domain-containing protein</fullName>
    </recommendedName>
</protein>
<accession>A0ABX7EVC0</accession>
<reference evidence="2 3" key="1">
    <citation type="submission" date="2018-09" db="EMBL/GenBank/DDBJ databases">
        <title>Rhizobium sp. MAE2-X.</title>
        <authorList>
            <person name="Lee Y."/>
            <person name="Jeon C.O."/>
        </authorList>
    </citation>
    <scope>NUCLEOTIDE SEQUENCE [LARGE SCALE GENOMIC DNA]</scope>
    <source>
        <strain evidence="2 3">MAE2-X</strain>
    </source>
</reference>
<dbReference type="RefSeq" id="WP_203013010.1">
    <property type="nucleotide sequence ID" value="NZ_CP032405.1"/>
</dbReference>
<evidence type="ECO:0000256" key="1">
    <source>
        <dbReference type="SAM" id="SignalP"/>
    </source>
</evidence>
<proteinExistence type="predicted"/>